<organism evidence="1 2">
    <name type="scientific">Bacillus thuringiensis subsp. konkukian (strain 97-27)</name>
    <dbReference type="NCBI Taxonomy" id="281309"/>
    <lineage>
        <taxon>Bacteria</taxon>
        <taxon>Bacillati</taxon>
        <taxon>Bacillota</taxon>
        <taxon>Bacilli</taxon>
        <taxon>Bacillales</taxon>
        <taxon>Bacillaceae</taxon>
        <taxon>Bacillus</taxon>
        <taxon>Bacillus cereus group</taxon>
    </lineage>
</organism>
<accession>Q6HKJ2</accession>
<reference evidence="1 2" key="1">
    <citation type="journal article" date="2006" name="J. Bacteriol.">
        <title>Pathogenomic sequence analysis of Bacillus cereus and Bacillus thuringiensis isolates closely related to Bacillus anthracis.</title>
        <authorList>
            <person name="Han C.S."/>
            <person name="Xie G."/>
            <person name="Challacombe J.F."/>
            <person name="Altherr M.R."/>
            <person name="Bhotika S.S."/>
            <person name="Brown N."/>
            <person name="Bruce D."/>
            <person name="Campbell C.S."/>
            <person name="Campbell M.L."/>
            <person name="Chen J."/>
            <person name="Chertkov O."/>
            <person name="Cleland C."/>
            <person name="Dimitrijevic M."/>
            <person name="Doggett N.A."/>
            <person name="Fawcett J.J."/>
            <person name="Glavina T."/>
            <person name="Goodwin L.A."/>
            <person name="Green L.D."/>
            <person name="Hill K.K."/>
            <person name="Hitchcock P."/>
            <person name="Jackson P.J."/>
            <person name="Keim P."/>
            <person name="Kewalramani A.R."/>
            <person name="Longmire J."/>
            <person name="Lucas S."/>
            <person name="Malfatti S."/>
            <person name="McMurry K."/>
            <person name="Meincke L.J."/>
            <person name="Misra M."/>
            <person name="Moseman B.L."/>
            <person name="Mundt M."/>
            <person name="Munk A.C."/>
            <person name="Okinaka R.T."/>
            <person name="Parson-Quintana B."/>
            <person name="Reilly L.P."/>
            <person name="Richardson P."/>
            <person name="Robinson D.L."/>
            <person name="Rubin E."/>
            <person name="Saunders E."/>
            <person name="Tapia R."/>
            <person name="Tesmer J.G."/>
            <person name="Thayer N."/>
            <person name="Thompson L.S."/>
            <person name="Tice H."/>
            <person name="Ticknor L.O."/>
            <person name="Wills P.L."/>
            <person name="Brettin T.S."/>
            <person name="Gilna P."/>
        </authorList>
    </citation>
    <scope>NUCLEOTIDE SEQUENCE [LARGE SCALE GENOMIC DNA]</scope>
    <source>
        <strain evidence="1 2">97-27</strain>
    </source>
</reference>
<dbReference type="EMBL" id="AE017355">
    <property type="protein sequence ID" value="AAT59553.1"/>
    <property type="molecule type" value="Genomic_DNA"/>
</dbReference>
<evidence type="ECO:0000313" key="2">
    <source>
        <dbReference type="Proteomes" id="UP000001301"/>
    </source>
</evidence>
<dbReference type="KEGG" id="btk:BT9727_1602"/>
<dbReference type="AlphaFoldDB" id="Q6HKJ2"/>
<gene>
    <name evidence="1" type="ordered locus">BT9727_1602</name>
</gene>
<proteinExistence type="predicted"/>
<evidence type="ECO:0000313" key="1">
    <source>
        <dbReference type="EMBL" id="AAT59553.1"/>
    </source>
</evidence>
<sequence length="94" mass="11195">MLYKNFFNICIGVLSNECRIKCSTTRAMIEKNLELVKQVINRQVYPEYDQIFEQIAIVAHELHMSLEPHPIHHQYIIENNGMQPEEVDFYRQSL</sequence>
<dbReference type="Proteomes" id="UP000001301">
    <property type="component" value="Chromosome"/>
</dbReference>
<dbReference type="PATRIC" id="fig|281309.8.peg.1687"/>
<protein>
    <submittedName>
        <fullName evidence="1">Uncharacterized protein</fullName>
    </submittedName>
</protein>
<dbReference type="HOGENOM" id="CLU_2380221_0_0_9"/>
<name>Q6HKJ2_BACHK</name>